<sequence>MVAHERLIKIPVPDFNEVIDNEITSESFCLCYQFNIDDSGYGRYGFDTEKAKDLLKNLFPDLYCYDDKIKTLVKKKSLDSQGLYFFENWEKIKAELDSYKLTIKKNEILARKGMAIKNCNEKPRLFEVYENGKLSSNVVDELISLDCGFFIVNNYMPQGGKCLIFIDASHLDKIQLAAKNMDIKFDDLPSIDSLKAW</sequence>
<accession>A0ABD6XJH2</accession>
<dbReference type="EMBL" id="QGHE01000027">
    <property type="protein sequence ID" value="PWJ72387.1"/>
    <property type="molecule type" value="Genomic_DNA"/>
</dbReference>
<comment type="caution">
    <text evidence="1">The sequence shown here is derived from an EMBL/GenBank/DDBJ whole genome shotgun (WGS) entry which is preliminary data.</text>
</comment>
<organism evidence="1 2">
    <name type="scientific">Enterobacter agglomerans</name>
    <name type="common">Erwinia herbicola</name>
    <name type="synonym">Pantoea agglomerans</name>
    <dbReference type="NCBI Taxonomy" id="549"/>
    <lineage>
        <taxon>Bacteria</taxon>
        <taxon>Pseudomonadati</taxon>
        <taxon>Pseudomonadota</taxon>
        <taxon>Gammaproteobacteria</taxon>
        <taxon>Enterobacterales</taxon>
        <taxon>Erwiniaceae</taxon>
        <taxon>Pantoea</taxon>
        <taxon>Pantoea agglomerans group</taxon>
    </lineage>
</organism>
<evidence type="ECO:0008006" key="3">
    <source>
        <dbReference type="Google" id="ProtNLM"/>
    </source>
</evidence>
<dbReference type="AlphaFoldDB" id="A0ABD6XJH2"/>
<proteinExistence type="predicted"/>
<protein>
    <recommendedName>
        <fullName evidence="3">DUF3885 domain-containing protein</fullName>
    </recommendedName>
</protein>
<dbReference type="Proteomes" id="UP000245996">
    <property type="component" value="Unassembled WGS sequence"/>
</dbReference>
<name>A0ABD6XJH2_ENTAG</name>
<dbReference type="RefSeq" id="WP_109654403.1">
    <property type="nucleotide sequence ID" value="NZ_CP134744.1"/>
</dbReference>
<reference evidence="1 2" key="1">
    <citation type="submission" date="2018-05" db="EMBL/GenBank/DDBJ databases">
        <title>Genomic Encyclopedia of Type Strains, Phase IV (KMG-V): Genome sequencing to study the core and pangenomes of soil and plant-associated prokaryotes.</title>
        <authorList>
            <person name="Whitman W."/>
        </authorList>
    </citation>
    <scope>NUCLEOTIDE SEQUENCE [LARGE SCALE GENOMIC DNA]</scope>
    <source>
        <strain evidence="1 2">PNG 92-11</strain>
    </source>
</reference>
<evidence type="ECO:0000313" key="2">
    <source>
        <dbReference type="Proteomes" id="UP000245996"/>
    </source>
</evidence>
<gene>
    <name evidence="1" type="ORF">C7430_1274</name>
</gene>
<evidence type="ECO:0000313" key="1">
    <source>
        <dbReference type="EMBL" id="PWJ72387.1"/>
    </source>
</evidence>